<comment type="caution">
    <text evidence="1">The sequence shown here is derived from an EMBL/GenBank/DDBJ whole genome shotgun (WGS) entry which is preliminary data.</text>
</comment>
<evidence type="ECO:0000313" key="1">
    <source>
        <dbReference type="EMBL" id="CAG8771283.1"/>
    </source>
</evidence>
<sequence>QPSSLYLSVIPSHIGALQKAWHCSRSIRFTIVGTSPSCPMMILICLRVSPITRYPTGPVTGVLAKPCARLNATSGQVLFLWVRAKGAVVVTTTSKEERLREYLGIGDLAEEINLIDSAAEAGFNDSTSQEQAPSTQNKEQSSIFEFKLALL</sequence>
<reference evidence="1" key="1">
    <citation type="submission" date="2021-06" db="EMBL/GenBank/DDBJ databases">
        <authorList>
            <person name="Kallberg Y."/>
            <person name="Tangrot J."/>
            <person name="Rosling A."/>
        </authorList>
    </citation>
    <scope>NUCLEOTIDE SEQUENCE</scope>
    <source>
        <strain evidence="1">CL356</strain>
    </source>
</reference>
<protein>
    <submittedName>
        <fullName evidence="1">13354_t:CDS:1</fullName>
    </submittedName>
</protein>
<dbReference type="Proteomes" id="UP000789525">
    <property type="component" value="Unassembled WGS sequence"/>
</dbReference>
<feature type="non-terminal residue" evidence="1">
    <location>
        <position position="151"/>
    </location>
</feature>
<gene>
    <name evidence="1" type="ORF">ACOLOM_LOCUS13808</name>
</gene>
<name>A0ACA9QZZ6_9GLOM</name>
<dbReference type="EMBL" id="CAJVPT010065041">
    <property type="protein sequence ID" value="CAG8771283.1"/>
    <property type="molecule type" value="Genomic_DNA"/>
</dbReference>
<feature type="non-terminal residue" evidence="1">
    <location>
        <position position="1"/>
    </location>
</feature>
<organism evidence="1 2">
    <name type="scientific">Acaulospora colombiana</name>
    <dbReference type="NCBI Taxonomy" id="27376"/>
    <lineage>
        <taxon>Eukaryota</taxon>
        <taxon>Fungi</taxon>
        <taxon>Fungi incertae sedis</taxon>
        <taxon>Mucoromycota</taxon>
        <taxon>Glomeromycotina</taxon>
        <taxon>Glomeromycetes</taxon>
        <taxon>Diversisporales</taxon>
        <taxon>Acaulosporaceae</taxon>
        <taxon>Acaulospora</taxon>
    </lineage>
</organism>
<accession>A0ACA9QZZ6</accession>
<keyword evidence="2" id="KW-1185">Reference proteome</keyword>
<proteinExistence type="predicted"/>
<evidence type="ECO:0000313" key="2">
    <source>
        <dbReference type="Proteomes" id="UP000789525"/>
    </source>
</evidence>